<evidence type="ECO:0000313" key="1">
    <source>
        <dbReference type="EMBL" id="KAK9869277.1"/>
    </source>
</evidence>
<accession>A0AAW1TH29</accession>
<comment type="caution">
    <text evidence="1">The sequence shown here is derived from an EMBL/GenBank/DDBJ whole genome shotgun (WGS) entry which is preliminary data.</text>
</comment>
<protein>
    <submittedName>
        <fullName evidence="1">Uncharacterized protein</fullName>
    </submittedName>
</protein>
<dbReference type="EMBL" id="JARQZJ010000001">
    <property type="protein sequence ID" value="KAK9869277.1"/>
    <property type="molecule type" value="Genomic_DNA"/>
</dbReference>
<evidence type="ECO:0000313" key="2">
    <source>
        <dbReference type="Proteomes" id="UP001431783"/>
    </source>
</evidence>
<keyword evidence="2" id="KW-1185">Reference proteome</keyword>
<dbReference type="AlphaFoldDB" id="A0AAW1TH29"/>
<dbReference type="Proteomes" id="UP001431783">
    <property type="component" value="Unassembled WGS sequence"/>
</dbReference>
<organism evidence="1 2">
    <name type="scientific">Henosepilachna vigintioctopunctata</name>
    <dbReference type="NCBI Taxonomy" id="420089"/>
    <lineage>
        <taxon>Eukaryota</taxon>
        <taxon>Metazoa</taxon>
        <taxon>Ecdysozoa</taxon>
        <taxon>Arthropoda</taxon>
        <taxon>Hexapoda</taxon>
        <taxon>Insecta</taxon>
        <taxon>Pterygota</taxon>
        <taxon>Neoptera</taxon>
        <taxon>Endopterygota</taxon>
        <taxon>Coleoptera</taxon>
        <taxon>Polyphaga</taxon>
        <taxon>Cucujiformia</taxon>
        <taxon>Coccinelloidea</taxon>
        <taxon>Coccinellidae</taxon>
        <taxon>Epilachninae</taxon>
        <taxon>Epilachnini</taxon>
        <taxon>Henosepilachna</taxon>
    </lineage>
</organism>
<proteinExistence type="predicted"/>
<reference evidence="1 2" key="1">
    <citation type="submission" date="2023-03" db="EMBL/GenBank/DDBJ databases">
        <title>Genome insight into feeding habits of ladybird beetles.</title>
        <authorList>
            <person name="Li H.-S."/>
            <person name="Huang Y.-H."/>
            <person name="Pang H."/>
        </authorList>
    </citation>
    <scope>NUCLEOTIDE SEQUENCE [LARGE SCALE GENOMIC DNA]</scope>
    <source>
        <strain evidence="1">SYSU_2023b</strain>
        <tissue evidence="1">Whole body</tissue>
    </source>
</reference>
<sequence length="116" mass="13118">EIKYKYIVLKESMSFLEFMGLSHCAIRTIVSSLCHLAHHVNSENHHPDNDSLLDSEPNFKKCTFMEMVRIAQCGNPMNSRKDIDSLSTMYSYLISLGKNNEKRSVTDGVCLDDGGD</sequence>
<name>A0AAW1TH29_9CUCU</name>
<gene>
    <name evidence="1" type="ORF">WA026_003029</name>
</gene>
<feature type="non-terminal residue" evidence="1">
    <location>
        <position position="1"/>
    </location>
</feature>